<dbReference type="Proteomes" id="UP000468766">
    <property type="component" value="Unassembled WGS sequence"/>
</dbReference>
<sequence length="59" mass="7151">MDISTPRLNVKDYYVNFTETKEELIDKFSMFNKVHVGYYDAMYREDEGSDFHWTFIGQK</sequence>
<dbReference type="RefSeq" id="WP_151619601.1">
    <property type="nucleotide sequence ID" value="NZ_WBXO01000004.1"/>
</dbReference>
<reference evidence="1 2" key="1">
    <citation type="submission" date="2019-10" db="EMBL/GenBank/DDBJ databases">
        <title>Whole-genome sequence of the extremophile Heliorestis acidaminivorans DSM 24790.</title>
        <authorList>
            <person name="Kyndt J.A."/>
            <person name="Meyer T.E."/>
        </authorList>
    </citation>
    <scope>NUCLEOTIDE SEQUENCE [LARGE SCALE GENOMIC DNA]</scope>
    <source>
        <strain evidence="1 2">DSM 24790</strain>
    </source>
</reference>
<comment type="caution">
    <text evidence="1">The sequence shown here is derived from an EMBL/GenBank/DDBJ whole genome shotgun (WGS) entry which is preliminary data.</text>
</comment>
<dbReference type="EMBL" id="WBXO01000004">
    <property type="protein sequence ID" value="KAB2952942.1"/>
    <property type="molecule type" value="Genomic_DNA"/>
</dbReference>
<proteinExistence type="predicted"/>
<evidence type="ECO:0000313" key="1">
    <source>
        <dbReference type="EMBL" id="KAB2952942.1"/>
    </source>
</evidence>
<dbReference type="OrthoDB" id="5322383at2"/>
<name>A0A6I0F6E3_9FIRM</name>
<protein>
    <submittedName>
        <fullName evidence="1">Uncharacterized protein</fullName>
    </submittedName>
</protein>
<keyword evidence="2" id="KW-1185">Reference proteome</keyword>
<evidence type="ECO:0000313" key="2">
    <source>
        <dbReference type="Proteomes" id="UP000468766"/>
    </source>
</evidence>
<dbReference type="AlphaFoldDB" id="A0A6I0F6E3"/>
<gene>
    <name evidence="1" type="ORF">F9B85_06640</name>
</gene>
<accession>A0A6I0F6E3</accession>
<organism evidence="1 2">
    <name type="scientific">Heliorestis acidaminivorans</name>
    <dbReference type="NCBI Taxonomy" id="553427"/>
    <lineage>
        <taxon>Bacteria</taxon>
        <taxon>Bacillati</taxon>
        <taxon>Bacillota</taxon>
        <taxon>Clostridia</taxon>
        <taxon>Eubacteriales</taxon>
        <taxon>Heliobacteriaceae</taxon>
        <taxon>Heliorestis</taxon>
    </lineage>
</organism>